<gene>
    <name evidence="2" type="ORF">NCTC9177_02408</name>
</gene>
<organism evidence="2 3">
    <name type="scientific">Klebsiella variicola</name>
    <dbReference type="NCBI Taxonomy" id="244366"/>
    <lineage>
        <taxon>Bacteria</taxon>
        <taxon>Pseudomonadati</taxon>
        <taxon>Pseudomonadota</taxon>
        <taxon>Gammaproteobacteria</taxon>
        <taxon>Enterobacterales</taxon>
        <taxon>Enterobacteriaceae</taxon>
        <taxon>Klebsiella/Raoultella group</taxon>
        <taxon>Klebsiella</taxon>
        <taxon>Klebsiella pneumoniae complex</taxon>
    </lineage>
</organism>
<dbReference type="EMBL" id="UGKR01000003">
    <property type="protein sequence ID" value="STS88553.1"/>
    <property type="molecule type" value="Genomic_DNA"/>
</dbReference>
<evidence type="ECO:0000313" key="2">
    <source>
        <dbReference type="EMBL" id="STS88553.1"/>
    </source>
</evidence>
<dbReference type="Proteomes" id="UP000254545">
    <property type="component" value="Unassembled WGS sequence"/>
</dbReference>
<reference evidence="2 3" key="1">
    <citation type="submission" date="2018-06" db="EMBL/GenBank/DDBJ databases">
        <authorList>
            <consortium name="Pathogen Informatics"/>
            <person name="Doyle S."/>
        </authorList>
    </citation>
    <scope>NUCLEOTIDE SEQUENCE [LARGE SCALE GENOMIC DNA]</scope>
    <source>
        <strain evidence="2 3">NCTC9177</strain>
    </source>
</reference>
<protein>
    <submittedName>
        <fullName evidence="2">Capsular polysaccharide synthesis enzyme CpsA</fullName>
    </submittedName>
</protein>
<evidence type="ECO:0000313" key="3">
    <source>
        <dbReference type="Proteomes" id="UP000254545"/>
    </source>
</evidence>
<keyword evidence="1" id="KW-1133">Transmembrane helix</keyword>
<evidence type="ECO:0000256" key="1">
    <source>
        <dbReference type="SAM" id="Phobius"/>
    </source>
</evidence>
<proteinExistence type="predicted"/>
<feature type="transmembrane region" description="Helical" evidence="1">
    <location>
        <begin position="20"/>
        <end position="39"/>
    </location>
</feature>
<sequence>MTDSKIKIYSTRYSNIMKLLDFFSVNIFIYVYLIVLDLVPHPFVYITWDYLFINIYTYQ</sequence>
<accession>A0A7H4ME03</accession>
<keyword evidence="1" id="KW-0812">Transmembrane</keyword>
<dbReference type="AlphaFoldDB" id="A0A7H4ME03"/>
<keyword evidence="1" id="KW-0472">Membrane</keyword>
<comment type="caution">
    <text evidence="2">The sequence shown here is derived from an EMBL/GenBank/DDBJ whole genome shotgun (WGS) entry which is preliminary data.</text>
</comment>
<name>A0A7H4ME03_KLEVA</name>